<dbReference type="NCBIfam" id="TIGR00614">
    <property type="entry name" value="recQ_fam"/>
    <property type="match status" value="1"/>
</dbReference>
<dbReference type="GO" id="GO:0005524">
    <property type="term" value="F:ATP binding"/>
    <property type="evidence" value="ECO:0007669"/>
    <property type="project" value="UniProtKB-KW"/>
</dbReference>
<dbReference type="SMART" id="SM00487">
    <property type="entry name" value="DEXDc"/>
    <property type="match status" value="1"/>
</dbReference>
<dbReference type="GO" id="GO:0006281">
    <property type="term" value="P:DNA repair"/>
    <property type="evidence" value="ECO:0007669"/>
    <property type="project" value="TreeGrafter"/>
</dbReference>
<keyword evidence="3" id="KW-0547">Nucleotide-binding</keyword>
<dbReference type="GO" id="GO:0005737">
    <property type="term" value="C:cytoplasm"/>
    <property type="evidence" value="ECO:0007669"/>
    <property type="project" value="TreeGrafter"/>
</dbReference>
<dbReference type="PROSITE" id="PS00690">
    <property type="entry name" value="DEAH_ATP_HELICASE"/>
    <property type="match status" value="1"/>
</dbReference>
<evidence type="ECO:0000256" key="12">
    <source>
        <dbReference type="ARBA" id="ARBA00044550"/>
    </source>
</evidence>
<dbReference type="InterPro" id="IPR036388">
    <property type="entry name" value="WH-like_DNA-bd_sf"/>
</dbReference>
<dbReference type="SMART" id="SM00490">
    <property type="entry name" value="HELICc"/>
    <property type="match status" value="1"/>
</dbReference>
<dbReference type="InterPro" id="IPR002464">
    <property type="entry name" value="DNA/RNA_helicase_DEAH_CS"/>
</dbReference>
<comment type="catalytic activity">
    <reaction evidence="9">
        <text>Couples ATP hydrolysis with the unwinding of duplex DNA by translocating in the 3'-5' direction.</text>
        <dbReference type="EC" id="5.6.2.4"/>
    </reaction>
</comment>
<dbReference type="Pfam" id="PF00270">
    <property type="entry name" value="DEAD"/>
    <property type="match status" value="1"/>
</dbReference>
<keyword evidence="16" id="KW-1185">Reference proteome</keyword>
<dbReference type="PANTHER" id="PTHR13710:SF105">
    <property type="entry name" value="ATP-DEPENDENT DNA HELICASE Q1"/>
    <property type="match status" value="1"/>
</dbReference>
<reference evidence="15 16" key="1">
    <citation type="submission" date="2020-08" db="EMBL/GenBank/DDBJ databases">
        <title>Sequencing the genomes of 1000 actinobacteria strains.</title>
        <authorList>
            <person name="Klenk H.-P."/>
        </authorList>
    </citation>
    <scope>NUCLEOTIDE SEQUENCE [LARGE SCALE GENOMIC DNA]</scope>
    <source>
        <strain evidence="15 16">DSM 43851</strain>
    </source>
</reference>
<proteinExistence type="inferred from homology"/>
<dbReference type="PROSITE" id="PS51192">
    <property type="entry name" value="HELICASE_ATP_BIND_1"/>
    <property type="match status" value="1"/>
</dbReference>
<evidence type="ECO:0000256" key="3">
    <source>
        <dbReference type="ARBA" id="ARBA00022741"/>
    </source>
</evidence>
<evidence type="ECO:0000256" key="11">
    <source>
        <dbReference type="ARBA" id="ARBA00044535"/>
    </source>
</evidence>
<dbReference type="InterPro" id="IPR014001">
    <property type="entry name" value="Helicase_ATP-bd"/>
</dbReference>
<evidence type="ECO:0000256" key="4">
    <source>
        <dbReference type="ARBA" id="ARBA00022801"/>
    </source>
</evidence>
<dbReference type="InterPro" id="IPR032284">
    <property type="entry name" value="RecQ_Zn-bd"/>
</dbReference>
<dbReference type="InterPro" id="IPR001650">
    <property type="entry name" value="Helicase_C-like"/>
</dbReference>
<dbReference type="PANTHER" id="PTHR13710">
    <property type="entry name" value="DNA HELICASE RECQ FAMILY MEMBER"/>
    <property type="match status" value="1"/>
</dbReference>
<dbReference type="GO" id="GO:0003677">
    <property type="term" value="F:DNA binding"/>
    <property type="evidence" value="ECO:0007669"/>
    <property type="project" value="UniProtKB-KW"/>
</dbReference>
<dbReference type="GO" id="GO:0043138">
    <property type="term" value="F:3'-5' DNA helicase activity"/>
    <property type="evidence" value="ECO:0007669"/>
    <property type="project" value="UniProtKB-EC"/>
</dbReference>
<dbReference type="PROSITE" id="PS51194">
    <property type="entry name" value="HELICASE_CTER"/>
    <property type="match status" value="1"/>
</dbReference>
<feature type="domain" description="Helicase ATP-binding" evidence="13">
    <location>
        <begin position="26"/>
        <end position="195"/>
    </location>
</feature>
<keyword evidence="6" id="KW-0067">ATP-binding</keyword>
<evidence type="ECO:0000313" key="15">
    <source>
        <dbReference type="EMBL" id="MBB5897078.1"/>
    </source>
</evidence>
<dbReference type="AlphaFoldDB" id="A0A7W9KRG7"/>
<evidence type="ECO:0000313" key="16">
    <source>
        <dbReference type="Proteomes" id="UP000585638"/>
    </source>
</evidence>
<dbReference type="InterPro" id="IPR004589">
    <property type="entry name" value="DNA_helicase_ATP-dep_RecQ"/>
</dbReference>
<dbReference type="Pfam" id="PF16124">
    <property type="entry name" value="RecQ_Zn_bind"/>
    <property type="match status" value="1"/>
</dbReference>
<keyword evidence="8" id="KW-0413">Isomerase</keyword>
<sequence>MTEDLRRVAEETFGWRHLRDEQLKAMRHVLAGHDVLVVLPTGAGKSAIYQTPTVLLDGPTVVVSPLIALQHDQLDAIEGSDAPRAVAVNSTQRGSEQTEAWEALRAGEARYVFLSPEQLAKPEVVDELTELQVSLFVVDEAHCVSSWGHDFRPEYLRLAPVIGRLGHPPVLALTATAAPPVRADIAERLGLRDPVQVVASFDRPNLHLSVQRFTEDAEKRNAVTAHVRTLTADPATRCGLVYTASRKDAESHAEELARIGVRAAAYHAGMKAADRERVHEQFMAGELDVVAATSAFGMGIDKPDVRFVVHASVPDSLDSYYQQIGRAGRDGDPAHITLCYRAEDLGLQRFLTAANPPEQALDAVAQVLHDEDGPVALKELEVDASPAQRTRAVNLLEQAGAVTAAEDGTVDLRPDETVDHAVSEAVEVAERHRRMLRSRLHMLRGYAETTGCRRQYLLGYFGERLDDPCGNCDTCEAGTAQRLSPGTDEFPLNGQVRHAQWGHGVVMSIEEDRMAVLFDEEGYKILSLDAVREQNLLAPE</sequence>
<dbReference type="Gene3D" id="3.40.50.300">
    <property type="entry name" value="P-loop containing nucleotide triphosphate hydrolases"/>
    <property type="match status" value="2"/>
</dbReference>
<accession>A0A7W9KRG7</accession>
<evidence type="ECO:0000256" key="2">
    <source>
        <dbReference type="ARBA" id="ARBA00022723"/>
    </source>
</evidence>
<organism evidence="15 16">
    <name type="scientific">Kutzneria kofuensis</name>
    <dbReference type="NCBI Taxonomy" id="103725"/>
    <lineage>
        <taxon>Bacteria</taxon>
        <taxon>Bacillati</taxon>
        <taxon>Actinomycetota</taxon>
        <taxon>Actinomycetes</taxon>
        <taxon>Pseudonocardiales</taxon>
        <taxon>Pseudonocardiaceae</taxon>
        <taxon>Kutzneria</taxon>
    </lineage>
</organism>
<evidence type="ECO:0000256" key="5">
    <source>
        <dbReference type="ARBA" id="ARBA00022806"/>
    </source>
</evidence>
<dbReference type="GO" id="GO:0005694">
    <property type="term" value="C:chromosome"/>
    <property type="evidence" value="ECO:0007669"/>
    <property type="project" value="TreeGrafter"/>
</dbReference>
<feature type="domain" description="Helicase C-terminal" evidence="14">
    <location>
        <begin position="222"/>
        <end position="372"/>
    </location>
</feature>
<dbReference type="GO" id="GO:0009378">
    <property type="term" value="F:four-way junction helicase activity"/>
    <property type="evidence" value="ECO:0007669"/>
    <property type="project" value="TreeGrafter"/>
</dbReference>
<evidence type="ECO:0000256" key="9">
    <source>
        <dbReference type="ARBA" id="ARBA00034617"/>
    </source>
</evidence>
<dbReference type="GO" id="GO:0016787">
    <property type="term" value="F:hydrolase activity"/>
    <property type="evidence" value="ECO:0007669"/>
    <property type="project" value="UniProtKB-KW"/>
</dbReference>
<evidence type="ECO:0000256" key="8">
    <source>
        <dbReference type="ARBA" id="ARBA00023235"/>
    </source>
</evidence>
<keyword evidence="4 15" id="KW-0378">Hydrolase</keyword>
<evidence type="ECO:0000256" key="10">
    <source>
        <dbReference type="ARBA" id="ARBA00034808"/>
    </source>
</evidence>
<dbReference type="Pfam" id="PF00271">
    <property type="entry name" value="Helicase_C"/>
    <property type="match status" value="1"/>
</dbReference>
<dbReference type="SUPFAM" id="SSF52540">
    <property type="entry name" value="P-loop containing nucleoside triphosphate hydrolases"/>
    <property type="match status" value="1"/>
</dbReference>
<evidence type="ECO:0000256" key="7">
    <source>
        <dbReference type="ARBA" id="ARBA00023125"/>
    </source>
</evidence>
<evidence type="ECO:0000256" key="6">
    <source>
        <dbReference type="ARBA" id="ARBA00022840"/>
    </source>
</evidence>
<dbReference type="GO" id="GO:0006310">
    <property type="term" value="P:DNA recombination"/>
    <property type="evidence" value="ECO:0007669"/>
    <property type="project" value="InterPro"/>
</dbReference>
<dbReference type="Gene3D" id="1.10.10.10">
    <property type="entry name" value="Winged helix-like DNA-binding domain superfamily/Winged helix DNA-binding domain"/>
    <property type="match status" value="1"/>
</dbReference>
<keyword evidence="5 15" id="KW-0347">Helicase</keyword>
<dbReference type="InterPro" id="IPR027417">
    <property type="entry name" value="P-loop_NTPase"/>
</dbReference>
<dbReference type="EMBL" id="JACHIR010000002">
    <property type="protein sequence ID" value="MBB5897078.1"/>
    <property type="molecule type" value="Genomic_DNA"/>
</dbReference>
<keyword evidence="2" id="KW-0479">Metal-binding</keyword>
<dbReference type="GO" id="GO:0046872">
    <property type="term" value="F:metal ion binding"/>
    <property type="evidence" value="ECO:0007669"/>
    <property type="project" value="UniProtKB-KW"/>
</dbReference>
<dbReference type="RefSeq" id="WP_312890634.1">
    <property type="nucleotide sequence ID" value="NZ_BAAAWY010000036.1"/>
</dbReference>
<evidence type="ECO:0000259" key="13">
    <source>
        <dbReference type="PROSITE" id="PS51192"/>
    </source>
</evidence>
<comment type="caution">
    <text evidence="15">The sequence shown here is derived from an EMBL/GenBank/DDBJ whole genome shotgun (WGS) entry which is preliminary data.</text>
</comment>
<evidence type="ECO:0000256" key="1">
    <source>
        <dbReference type="ARBA" id="ARBA00005446"/>
    </source>
</evidence>
<evidence type="ECO:0000259" key="14">
    <source>
        <dbReference type="PROSITE" id="PS51194"/>
    </source>
</evidence>
<dbReference type="EC" id="5.6.2.4" evidence="10"/>
<name>A0A7W9KRG7_9PSEU</name>
<protein>
    <recommendedName>
        <fullName evidence="11">ATP-dependent DNA helicase RecQ</fullName>
        <ecNumber evidence="10">5.6.2.4</ecNumber>
    </recommendedName>
    <alternativeName>
        <fullName evidence="12">DNA 3'-5' helicase RecQ</fullName>
    </alternativeName>
</protein>
<keyword evidence="7" id="KW-0238">DNA-binding</keyword>
<dbReference type="InterPro" id="IPR011545">
    <property type="entry name" value="DEAD/DEAH_box_helicase_dom"/>
</dbReference>
<comment type="similarity">
    <text evidence="1">Belongs to the helicase family. RecQ subfamily.</text>
</comment>
<gene>
    <name evidence="15" type="ORF">BJ998_008337</name>
</gene>
<dbReference type="Proteomes" id="UP000585638">
    <property type="component" value="Unassembled WGS sequence"/>
</dbReference>
<dbReference type="CDD" id="cd17920">
    <property type="entry name" value="DEXHc_RecQ"/>
    <property type="match status" value="1"/>
</dbReference>